<dbReference type="AlphaFoldDB" id="A0A381PJX6"/>
<evidence type="ECO:0000313" key="1">
    <source>
        <dbReference type="EMBL" id="SUZ67326.1"/>
    </source>
</evidence>
<name>A0A381PJX6_9ZZZZ</name>
<reference evidence="1" key="1">
    <citation type="submission" date="2018-05" db="EMBL/GenBank/DDBJ databases">
        <authorList>
            <person name="Lanie J.A."/>
            <person name="Ng W.-L."/>
            <person name="Kazmierczak K.M."/>
            <person name="Andrzejewski T.M."/>
            <person name="Davidsen T.M."/>
            <person name="Wayne K.J."/>
            <person name="Tettelin H."/>
            <person name="Glass J.I."/>
            <person name="Rusch D."/>
            <person name="Podicherti R."/>
            <person name="Tsui H.-C.T."/>
            <person name="Winkler M.E."/>
        </authorList>
    </citation>
    <scope>NUCLEOTIDE SEQUENCE</scope>
</reference>
<dbReference type="EMBL" id="UINC01001008">
    <property type="protein sequence ID" value="SUZ67326.1"/>
    <property type="molecule type" value="Genomic_DNA"/>
</dbReference>
<dbReference type="Gene3D" id="3.40.30.10">
    <property type="entry name" value="Glutaredoxin"/>
    <property type="match status" value="1"/>
</dbReference>
<protein>
    <recommendedName>
        <fullName evidence="2">Glutaredoxin domain-containing protein</fullName>
    </recommendedName>
</protein>
<organism evidence="1">
    <name type="scientific">marine metagenome</name>
    <dbReference type="NCBI Taxonomy" id="408172"/>
    <lineage>
        <taxon>unclassified sequences</taxon>
        <taxon>metagenomes</taxon>
        <taxon>ecological metagenomes</taxon>
    </lineage>
</organism>
<evidence type="ECO:0008006" key="2">
    <source>
        <dbReference type="Google" id="ProtNLM"/>
    </source>
</evidence>
<proteinExistence type="predicted"/>
<accession>A0A381PJX6</accession>
<gene>
    <name evidence="1" type="ORF">METZ01_LOCUS20180</name>
</gene>
<sequence length="74" mass="7835">MALERQLQVAGVEMMFRNIWEDPDAAAFVRNCAAGNEIVPTVEVGGAVMVNPTSDEVMSAIATHQAAQLSGETS</sequence>